<proteinExistence type="predicted"/>
<evidence type="ECO:0000313" key="3">
    <source>
        <dbReference type="Proteomes" id="UP000000305"/>
    </source>
</evidence>
<dbReference type="OrthoDB" id="42561at2759"/>
<name>E9HNE1_DAPPU</name>
<evidence type="ECO:0000313" key="2">
    <source>
        <dbReference type="EMBL" id="EFX66742.1"/>
    </source>
</evidence>
<reference evidence="2 3" key="1">
    <citation type="journal article" date="2011" name="Science">
        <title>The ecoresponsive genome of Daphnia pulex.</title>
        <authorList>
            <person name="Colbourne J.K."/>
            <person name="Pfrender M.E."/>
            <person name="Gilbert D."/>
            <person name="Thomas W.K."/>
            <person name="Tucker A."/>
            <person name="Oakley T.H."/>
            <person name="Tokishita S."/>
            <person name="Aerts A."/>
            <person name="Arnold G.J."/>
            <person name="Basu M.K."/>
            <person name="Bauer D.J."/>
            <person name="Caceres C.E."/>
            <person name="Carmel L."/>
            <person name="Casola C."/>
            <person name="Choi J.H."/>
            <person name="Detter J.C."/>
            <person name="Dong Q."/>
            <person name="Dusheyko S."/>
            <person name="Eads B.D."/>
            <person name="Frohlich T."/>
            <person name="Geiler-Samerotte K.A."/>
            <person name="Gerlach D."/>
            <person name="Hatcher P."/>
            <person name="Jogdeo S."/>
            <person name="Krijgsveld J."/>
            <person name="Kriventseva E.V."/>
            <person name="Kultz D."/>
            <person name="Laforsch C."/>
            <person name="Lindquist E."/>
            <person name="Lopez J."/>
            <person name="Manak J.R."/>
            <person name="Muller J."/>
            <person name="Pangilinan J."/>
            <person name="Patwardhan R.P."/>
            <person name="Pitluck S."/>
            <person name="Pritham E.J."/>
            <person name="Rechtsteiner A."/>
            <person name="Rho M."/>
            <person name="Rogozin I.B."/>
            <person name="Sakarya O."/>
            <person name="Salamov A."/>
            <person name="Schaack S."/>
            <person name="Shapiro H."/>
            <person name="Shiga Y."/>
            <person name="Skalitzky C."/>
            <person name="Smith Z."/>
            <person name="Souvorov A."/>
            <person name="Sung W."/>
            <person name="Tang Z."/>
            <person name="Tsuchiya D."/>
            <person name="Tu H."/>
            <person name="Vos H."/>
            <person name="Wang M."/>
            <person name="Wolf Y.I."/>
            <person name="Yamagata H."/>
            <person name="Yamada T."/>
            <person name="Ye Y."/>
            <person name="Shaw J.R."/>
            <person name="Andrews J."/>
            <person name="Crease T.J."/>
            <person name="Tang H."/>
            <person name="Lucas S.M."/>
            <person name="Robertson H.M."/>
            <person name="Bork P."/>
            <person name="Koonin E.V."/>
            <person name="Zdobnov E.M."/>
            <person name="Grigoriev I.V."/>
            <person name="Lynch M."/>
            <person name="Boore J.L."/>
        </authorList>
    </citation>
    <scope>NUCLEOTIDE SEQUENCE [LARGE SCALE GENOMIC DNA]</scope>
</reference>
<dbReference type="AlphaFoldDB" id="E9HNE1"/>
<sequence>MQNNVNVRMGMSGLANSQPRLVRPVLNLNYMPNNNNNPHVLGYRYAAPGISFRNRAPMYRQPVRQPVYQHHTEDYQQPYMNEEFSNYFGIQNSMHEMNSQTWTESDYFQYLNERAAQSQMISQNNYPPQFAQVDHTARFLQRTAATAPQVVRQPNVAASQKRNAHTAFNAGSITSQQSQKNVKNNGFAKVPRRQNQPMALLPAPKPANHRTADKPVPKKPHTIPLKQQQQKFQPETKGKPNQMQTNKTQLTQQSQVEVIKKEFAYKGKVERDRALVGTIPQLVKWRSARHKIPPVYGTVGIIDGRSNVVDEKLRIEDQFVLCNLKQWNCNAESLVKELMECVVYTSEHRQPIFSIGQCVRVVGRFMPDNGLFQVLKIRLADESDLNYLSCKVNSLAFKPDKSLDRSFSAPSTFDASHEEEPVNSANDSYADLQTTSTPVADTDYLFQPY</sequence>
<feature type="compositionally biased region" description="Polar residues" evidence="1">
    <location>
        <begin position="225"/>
        <end position="250"/>
    </location>
</feature>
<evidence type="ECO:0000256" key="1">
    <source>
        <dbReference type="SAM" id="MobiDB-lite"/>
    </source>
</evidence>
<feature type="region of interest" description="Disordered" evidence="1">
    <location>
        <begin position="409"/>
        <end position="433"/>
    </location>
</feature>
<feature type="region of interest" description="Disordered" evidence="1">
    <location>
        <begin position="189"/>
        <end position="250"/>
    </location>
</feature>
<protein>
    <submittedName>
        <fullName evidence="2">Uncharacterized protein</fullName>
    </submittedName>
</protein>
<dbReference type="HOGENOM" id="CLU_610106_0_0_1"/>
<keyword evidence="3" id="KW-1185">Reference proteome</keyword>
<accession>E9HNE1</accession>
<organism evidence="2 3">
    <name type="scientific">Daphnia pulex</name>
    <name type="common">Water flea</name>
    <dbReference type="NCBI Taxonomy" id="6669"/>
    <lineage>
        <taxon>Eukaryota</taxon>
        <taxon>Metazoa</taxon>
        <taxon>Ecdysozoa</taxon>
        <taxon>Arthropoda</taxon>
        <taxon>Crustacea</taxon>
        <taxon>Branchiopoda</taxon>
        <taxon>Diplostraca</taxon>
        <taxon>Cladocera</taxon>
        <taxon>Anomopoda</taxon>
        <taxon>Daphniidae</taxon>
        <taxon>Daphnia</taxon>
    </lineage>
</organism>
<dbReference type="InParanoid" id="E9HNE1"/>
<dbReference type="KEGG" id="dpx:DAPPUDRAFT_302456"/>
<gene>
    <name evidence="2" type="ORF">DAPPUDRAFT_302456</name>
</gene>
<feature type="compositionally biased region" description="Polar residues" evidence="1">
    <location>
        <begin position="423"/>
        <end position="433"/>
    </location>
</feature>
<dbReference type="EMBL" id="GL732695">
    <property type="protein sequence ID" value="EFX66742.1"/>
    <property type="molecule type" value="Genomic_DNA"/>
</dbReference>
<dbReference type="Proteomes" id="UP000000305">
    <property type="component" value="Unassembled WGS sequence"/>
</dbReference>